<evidence type="ECO:0000313" key="3">
    <source>
        <dbReference type="Proteomes" id="UP000785679"/>
    </source>
</evidence>
<feature type="domain" description="Conserved oligomeric Golgi complex subunit 3 N-terminal" evidence="1">
    <location>
        <begin position="70"/>
        <end position="198"/>
    </location>
</feature>
<dbReference type="GO" id="GO:0005801">
    <property type="term" value="C:cis-Golgi network"/>
    <property type="evidence" value="ECO:0007669"/>
    <property type="project" value="InterPro"/>
</dbReference>
<dbReference type="PANTHER" id="PTHR13302:SF8">
    <property type="entry name" value="CONSERVED OLIGOMERIC GOLGI COMPLEX SUBUNIT 3"/>
    <property type="match status" value="1"/>
</dbReference>
<sequence>MAQQNNWSAKSALTTKELECLTSIGNLFKKPQKMQPIPQHPPVEQVSESKDQDIVEASVQEATRVIKEQEQVMERTNQLITRLDYHKGIVLASTKDFQDSCVSILKREQMLTRVVREVESNLQYYKDYEEITRILQTSSIIERPQEMVAAIGRVGKALEFFGVNFEFKKADIMLRRFEGLKDQLLEKITLKMVKTLREYNRDLTLRVLHTRVFDDDKDTLDPAHTVDYLYPLPSKSTANNKLQEDQQIVQSLAQSLSYQQLEAKVFSGEYFDHRLYLIELYLDHLQRHSLAKYSTLEGFISTFLHNFANLVNREETYFKQWFGPQLEDRFAQFMRESEYEHMLHKRLRPEIIGNADTQALCKAIDFFRKQTRSTTPQRVQEGTPSRQYESDTILLGKESRERLMSDLQERLLLVSHSQLQELLDTPTVFECTQDNLTSMIPLPVLAKAKDILLSQLLPPRISPDIHRGLLLECVYRILHEHLLTLPQSDLPTLLITHANLYILKSELLSTSTDMLTEASDEGLDLTKTGEQLWGLLSGSFSHYESVLAFIDESIPKLKVKQQEDLQVDLEQRLYAIAQKIHLVFLRQCMDMGSDEQFGECMVKMGGEYQKMKEWIGVIEEAIGQYGVYEGLKTDIRVKAISRVQEYYQKVAESKGERYVEEMRERGVFKGIKEINREVFKCVSMDLRSESGNHVVEGEAEEFEHVIA</sequence>
<dbReference type="GO" id="GO:0006891">
    <property type="term" value="P:intra-Golgi vesicle-mediated transport"/>
    <property type="evidence" value="ECO:0007669"/>
    <property type="project" value="TreeGrafter"/>
</dbReference>
<dbReference type="EMBL" id="RRYP01005420">
    <property type="protein sequence ID" value="TNV82050.1"/>
    <property type="molecule type" value="Genomic_DNA"/>
</dbReference>
<dbReference type="GO" id="GO:0006886">
    <property type="term" value="P:intracellular protein transport"/>
    <property type="evidence" value="ECO:0007669"/>
    <property type="project" value="InterPro"/>
</dbReference>
<dbReference type="InterPro" id="IPR007265">
    <property type="entry name" value="COG_su3"/>
</dbReference>
<dbReference type="AlphaFoldDB" id="A0A8J8NX95"/>
<comment type="caution">
    <text evidence="2">The sequence shown here is derived from an EMBL/GenBank/DDBJ whole genome shotgun (WGS) entry which is preliminary data.</text>
</comment>
<dbReference type="Proteomes" id="UP000785679">
    <property type="component" value="Unassembled WGS sequence"/>
</dbReference>
<dbReference type="GO" id="GO:0007030">
    <property type="term" value="P:Golgi organization"/>
    <property type="evidence" value="ECO:0007669"/>
    <property type="project" value="TreeGrafter"/>
</dbReference>
<name>A0A8J8NX95_HALGN</name>
<dbReference type="GO" id="GO:0017119">
    <property type="term" value="C:Golgi transport complex"/>
    <property type="evidence" value="ECO:0007669"/>
    <property type="project" value="TreeGrafter"/>
</dbReference>
<protein>
    <recommendedName>
        <fullName evidence="1">Conserved oligomeric Golgi complex subunit 3 N-terminal domain-containing protein</fullName>
    </recommendedName>
</protein>
<organism evidence="2 3">
    <name type="scientific">Halteria grandinella</name>
    <dbReference type="NCBI Taxonomy" id="5974"/>
    <lineage>
        <taxon>Eukaryota</taxon>
        <taxon>Sar</taxon>
        <taxon>Alveolata</taxon>
        <taxon>Ciliophora</taxon>
        <taxon>Intramacronucleata</taxon>
        <taxon>Spirotrichea</taxon>
        <taxon>Stichotrichia</taxon>
        <taxon>Sporadotrichida</taxon>
        <taxon>Halteriidae</taxon>
        <taxon>Halteria</taxon>
    </lineage>
</organism>
<dbReference type="OrthoDB" id="296793at2759"/>
<dbReference type="Pfam" id="PF04136">
    <property type="entry name" value="COG3_N"/>
    <property type="match status" value="1"/>
</dbReference>
<accession>A0A8J8NX95</accession>
<proteinExistence type="predicted"/>
<evidence type="ECO:0000313" key="2">
    <source>
        <dbReference type="EMBL" id="TNV82050.1"/>
    </source>
</evidence>
<evidence type="ECO:0000259" key="1">
    <source>
        <dbReference type="Pfam" id="PF04136"/>
    </source>
</evidence>
<dbReference type="PANTHER" id="PTHR13302">
    <property type="entry name" value="CONSERVED OLIGOMERIC GOLGI COMPLEX COMPONENT 3"/>
    <property type="match status" value="1"/>
</dbReference>
<dbReference type="GO" id="GO:0016020">
    <property type="term" value="C:membrane"/>
    <property type="evidence" value="ECO:0007669"/>
    <property type="project" value="InterPro"/>
</dbReference>
<keyword evidence="3" id="KW-1185">Reference proteome</keyword>
<gene>
    <name evidence="2" type="ORF">FGO68_gene13888</name>
</gene>
<reference evidence="2" key="1">
    <citation type="submission" date="2019-06" db="EMBL/GenBank/DDBJ databases">
        <authorList>
            <person name="Zheng W."/>
        </authorList>
    </citation>
    <scope>NUCLEOTIDE SEQUENCE</scope>
    <source>
        <strain evidence="2">QDHG01</strain>
    </source>
</reference>
<dbReference type="InterPro" id="IPR048320">
    <property type="entry name" value="COG3_N"/>
</dbReference>